<protein>
    <submittedName>
        <fullName evidence="1">Uncharacterized protein</fullName>
    </submittedName>
</protein>
<dbReference type="HOGENOM" id="CLU_2150715_0_0_1"/>
<dbReference type="AlphaFoldDB" id="A0BAV7"/>
<keyword evidence="2" id="KW-1185">Reference proteome</keyword>
<gene>
    <name evidence="1" type="ORF">GSPATT00000109001</name>
</gene>
<dbReference type="Proteomes" id="UP000000600">
    <property type="component" value="Unassembled WGS sequence"/>
</dbReference>
<dbReference type="RefSeq" id="XP_001423072.1">
    <property type="nucleotide sequence ID" value="XM_001423035.1"/>
</dbReference>
<accession>A0BAV7</accession>
<dbReference type="EMBL" id="CT867985">
    <property type="protein sequence ID" value="CAK55674.1"/>
    <property type="molecule type" value="Genomic_DNA"/>
</dbReference>
<reference evidence="1 2" key="1">
    <citation type="journal article" date="2006" name="Nature">
        <title>Global trends of whole-genome duplications revealed by the ciliate Paramecium tetraurelia.</title>
        <authorList>
            <consortium name="Genoscope"/>
            <person name="Aury J.-M."/>
            <person name="Jaillon O."/>
            <person name="Duret L."/>
            <person name="Noel B."/>
            <person name="Jubin C."/>
            <person name="Porcel B.M."/>
            <person name="Segurens B."/>
            <person name="Daubin V."/>
            <person name="Anthouard V."/>
            <person name="Aiach N."/>
            <person name="Arnaiz O."/>
            <person name="Billaut A."/>
            <person name="Beisson J."/>
            <person name="Blanc I."/>
            <person name="Bouhouche K."/>
            <person name="Camara F."/>
            <person name="Duharcourt S."/>
            <person name="Guigo R."/>
            <person name="Gogendeau D."/>
            <person name="Katinka M."/>
            <person name="Keller A.-M."/>
            <person name="Kissmehl R."/>
            <person name="Klotz C."/>
            <person name="Koll F."/>
            <person name="Le Moue A."/>
            <person name="Lepere C."/>
            <person name="Malinsky S."/>
            <person name="Nowacki M."/>
            <person name="Nowak J.K."/>
            <person name="Plattner H."/>
            <person name="Poulain J."/>
            <person name="Ruiz F."/>
            <person name="Serrano V."/>
            <person name="Zagulski M."/>
            <person name="Dessen P."/>
            <person name="Betermier M."/>
            <person name="Weissenbach J."/>
            <person name="Scarpelli C."/>
            <person name="Schachter V."/>
            <person name="Sperling L."/>
            <person name="Meyer E."/>
            <person name="Cohen J."/>
            <person name="Wincker P."/>
        </authorList>
    </citation>
    <scope>NUCLEOTIDE SEQUENCE [LARGE SCALE GENOMIC DNA]</scope>
    <source>
        <strain evidence="1 2">Stock d4-2</strain>
    </source>
</reference>
<proteinExistence type="predicted"/>
<evidence type="ECO:0000313" key="1">
    <source>
        <dbReference type="EMBL" id="CAK55674.1"/>
    </source>
</evidence>
<organism evidence="1 2">
    <name type="scientific">Paramecium tetraurelia</name>
    <dbReference type="NCBI Taxonomy" id="5888"/>
    <lineage>
        <taxon>Eukaryota</taxon>
        <taxon>Sar</taxon>
        <taxon>Alveolata</taxon>
        <taxon>Ciliophora</taxon>
        <taxon>Intramacronucleata</taxon>
        <taxon>Oligohymenophorea</taxon>
        <taxon>Peniculida</taxon>
        <taxon>Parameciidae</taxon>
        <taxon>Paramecium</taxon>
    </lineage>
</organism>
<evidence type="ECO:0000313" key="2">
    <source>
        <dbReference type="Proteomes" id="UP000000600"/>
    </source>
</evidence>
<dbReference type="GeneID" id="5008856"/>
<dbReference type="InParanoid" id="A0BAV7"/>
<sequence>MQTEFEAQTPNSIRMSDISMSDSKIDDFRQVGRIESDNDFASYFALTRITKKIQDSFIQSNDPKAQSIKATYSSLKLIRKLFVTIYVLMTIFQKPIWCNPRQYSVYYQLQLG</sequence>
<name>A0BAV7_PARTE</name>
<dbReference type="KEGG" id="ptm:GSPATT00000109001"/>